<gene>
    <name evidence="10" type="ORF">SAMN05445756_1266</name>
</gene>
<dbReference type="RefSeq" id="WP_088818129.1">
    <property type="nucleotide sequence ID" value="NZ_FYEZ01000001.1"/>
</dbReference>
<keyword evidence="3 8" id="KW-0812">Transmembrane</keyword>
<evidence type="ECO:0000256" key="6">
    <source>
        <dbReference type="ARBA" id="ARBA00023136"/>
    </source>
</evidence>
<dbReference type="OrthoDB" id="9807874at2"/>
<keyword evidence="6 8" id="KW-0472">Membrane</keyword>
<dbReference type="InterPro" id="IPR050925">
    <property type="entry name" value="Rhomboid_protease_S54"/>
</dbReference>
<feature type="region of interest" description="Disordered" evidence="7">
    <location>
        <begin position="1"/>
        <end position="34"/>
    </location>
</feature>
<dbReference type="GO" id="GO:0004252">
    <property type="term" value="F:serine-type endopeptidase activity"/>
    <property type="evidence" value="ECO:0007669"/>
    <property type="project" value="InterPro"/>
</dbReference>
<dbReference type="GO" id="GO:0016020">
    <property type="term" value="C:membrane"/>
    <property type="evidence" value="ECO:0007669"/>
    <property type="project" value="UniProtKB-SubCell"/>
</dbReference>
<feature type="transmembrane region" description="Helical" evidence="8">
    <location>
        <begin position="176"/>
        <end position="196"/>
    </location>
</feature>
<feature type="transmembrane region" description="Helical" evidence="8">
    <location>
        <begin position="208"/>
        <end position="229"/>
    </location>
</feature>
<evidence type="ECO:0000256" key="4">
    <source>
        <dbReference type="ARBA" id="ARBA00022801"/>
    </source>
</evidence>
<dbReference type="InterPro" id="IPR022764">
    <property type="entry name" value="Peptidase_S54_rhomboid_dom"/>
</dbReference>
<dbReference type="PANTHER" id="PTHR43731">
    <property type="entry name" value="RHOMBOID PROTEASE"/>
    <property type="match status" value="1"/>
</dbReference>
<comment type="similarity">
    <text evidence="2">Belongs to the peptidase S54 family.</text>
</comment>
<dbReference type="AlphaFoldDB" id="A0A212TH60"/>
<evidence type="ECO:0000256" key="3">
    <source>
        <dbReference type="ARBA" id="ARBA00022692"/>
    </source>
</evidence>
<dbReference type="InterPro" id="IPR035952">
    <property type="entry name" value="Rhomboid-like_sf"/>
</dbReference>
<dbReference type="Pfam" id="PF01694">
    <property type="entry name" value="Rhomboid"/>
    <property type="match status" value="1"/>
</dbReference>
<evidence type="ECO:0000256" key="5">
    <source>
        <dbReference type="ARBA" id="ARBA00022989"/>
    </source>
</evidence>
<dbReference type="SUPFAM" id="SSF144091">
    <property type="entry name" value="Rhomboid-like"/>
    <property type="match status" value="1"/>
</dbReference>
<feature type="compositionally biased region" description="Pro residues" evidence="7">
    <location>
        <begin position="1"/>
        <end position="22"/>
    </location>
</feature>
<evidence type="ECO:0000259" key="9">
    <source>
        <dbReference type="Pfam" id="PF01694"/>
    </source>
</evidence>
<keyword evidence="4" id="KW-0378">Hydrolase</keyword>
<dbReference type="EMBL" id="FYEZ01000001">
    <property type="protein sequence ID" value="SNC65171.1"/>
    <property type="molecule type" value="Genomic_DNA"/>
</dbReference>
<name>A0A212TH60_9MICO</name>
<feature type="transmembrane region" description="Helical" evidence="8">
    <location>
        <begin position="99"/>
        <end position="118"/>
    </location>
</feature>
<accession>A0A212TH60</accession>
<feature type="transmembrane region" description="Helical" evidence="8">
    <location>
        <begin position="287"/>
        <end position="308"/>
    </location>
</feature>
<feature type="transmembrane region" description="Helical" evidence="8">
    <location>
        <begin position="138"/>
        <end position="164"/>
    </location>
</feature>
<feature type="domain" description="Peptidase S54 rhomboid" evidence="9">
    <location>
        <begin position="133"/>
        <end position="278"/>
    </location>
</feature>
<evidence type="ECO:0000313" key="10">
    <source>
        <dbReference type="EMBL" id="SNC65171.1"/>
    </source>
</evidence>
<evidence type="ECO:0000256" key="1">
    <source>
        <dbReference type="ARBA" id="ARBA00004141"/>
    </source>
</evidence>
<organism evidence="10 11">
    <name type="scientific">Kytococcus aerolatus</name>
    <dbReference type="NCBI Taxonomy" id="592308"/>
    <lineage>
        <taxon>Bacteria</taxon>
        <taxon>Bacillati</taxon>
        <taxon>Actinomycetota</taxon>
        <taxon>Actinomycetes</taxon>
        <taxon>Micrococcales</taxon>
        <taxon>Kytococcaceae</taxon>
        <taxon>Kytococcus</taxon>
    </lineage>
</organism>
<comment type="subcellular location">
    <subcellularLocation>
        <location evidence="1">Membrane</location>
        <topology evidence="1">Multi-pass membrane protein</topology>
    </subcellularLocation>
</comment>
<dbReference type="GO" id="GO:0006508">
    <property type="term" value="P:proteolysis"/>
    <property type="evidence" value="ECO:0007669"/>
    <property type="project" value="UniProtKB-KW"/>
</dbReference>
<protein>
    <submittedName>
        <fullName evidence="10">Membrane associated serine protease, rhomboid family</fullName>
    </submittedName>
</protein>
<sequence length="315" mass="33178">MNPTSPPGPHDPHGPSEPPPLGGPTEGPGGEVDLCPRHPEVATRIRCQRCSRPVCPDCRRQAPVGFQCSECVRASSAAIPRQRAALGGVRIGSWDSTPVTYVLLGLCVAAWLLQLVVPGTTDRGSFVPALAASEPWRFLTSVFLHSPSGPTHLMMNGLALWMVGSHLERTLGQLRYLALFLVSGLGGSVGSLLLARKPDLLAHDLGDWFSPSVGASGAVFGLFAAMLVVGHARGESPTPMLVLLGINAVIGFVAPNIEWQAHLGGALTGLVLAWGMVRGHRTRRTGLVWGTVAAVLGLLVALSVWSLWGVPNYLG</sequence>
<dbReference type="Proteomes" id="UP000198122">
    <property type="component" value="Unassembled WGS sequence"/>
</dbReference>
<evidence type="ECO:0000313" key="11">
    <source>
        <dbReference type="Proteomes" id="UP000198122"/>
    </source>
</evidence>
<dbReference type="PANTHER" id="PTHR43731:SF14">
    <property type="entry name" value="PRESENILIN-ASSOCIATED RHOMBOID-LIKE PROTEIN, MITOCHONDRIAL"/>
    <property type="match status" value="1"/>
</dbReference>
<dbReference type="Gene3D" id="1.20.1540.10">
    <property type="entry name" value="Rhomboid-like"/>
    <property type="match status" value="1"/>
</dbReference>
<keyword evidence="5 8" id="KW-1133">Transmembrane helix</keyword>
<keyword evidence="10" id="KW-0645">Protease</keyword>
<reference evidence="10 11" key="1">
    <citation type="submission" date="2017-06" db="EMBL/GenBank/DDBJ databases">
        <authorList>
            <person name="Kim H.J."/>
            <person name="Triplett B.A."/>
        </authorList>
    </citation>
    <scope>NUCLEOTIDE SEQUENCE [LARGE SCALE GENOMIC DNA]</scope>
    <source>
        <strain evidence="10 11">DSM 22179</strain>
    </source>
</reference>
<proteinExistence type="inferred from homology"/>
<evidence type="ECO:0000256" key="8">
    <source>
        <dbReference type="SAM" id="Phobius"/>
    </source>
</evidence>
<keyword evidence="11" id="KW-1185">Reference proteome</keyword>
<evidence type="ECO:0000256" key="7">
    <source>
        <dbReference type="SAM" id="MobiDB-lite"/>
    </source>
</evidence>
<evidence type="ECO:0000256" key="2">
    <source>
        <dbReference type="ARBA" id="ARBA00009045"/>
    </source>
</evidence>